<dbReference type="HOGENOM" id="CLU_111928_1_0_9"/>
<reference evidence="2 3" key="1">
    <citation type="journal article" date="2003" name="Mol. Microbiol.">
        <title>Genome-based analysis of virulence genes in a non-biofilm-forming Staphylococcus epidermidis strain (ATCC 12228).</title>
        <authorList>
            <person name="Zhang Y.Q."/>
            <person name="Ren S.X."/>
            <person name="Li H.L."/>
            <person name="Wang Y.X."/>
            <person name="Fu G."/>
            <person name="Yang J."/>
            <person name="Qin Z.Q."/>
            <person name="Miao Y.G."/>
            <person name="Wang W.Y."/>
            <person name="Chen R.S."/>
            <person name="Shen Y."/>
            <person name="Chen Z."/>
            <person name="Yuan Z.H."/>
            <person name="Zhao G.P."/>
            <person name="Qu D."/>
            <person name="Danchin A."/>
            <person name="Wen Y.M."/>
        </authorList>
    </citation>
    <scope>NUCLEOTIDE SEQUENCE [LARGE SCALE GENOMIC DNA]</scope>
    <source>
        <strain evidence="3">ATCC 12228 / FDA PCI 1200</strain>
    </source>
</reference>
<keyword evidence="1" id="KW-1133">Transmembrane helix</keyword>
<protein>
    <recommendedName>
        <fullName evidence="4">DUF1700 domain-containing protein</fullName>
    </recommendedName>
</protein>
<name>A0A0H2VHF5_STAES</name>
<organism evidence="2 3">
    <name type="scientific">Staphylococcus epidermidis (strain ATCC 12228 / FDA PCI 1200)</name>
    <dbReference type="NCBI Taxonomy" id="176280"/>
    <lineage>
        <taxon>Bacteria</taxon>
        <taxon>Bacillati</taxon>
        <taxon>Bacillota</taxon>
        <taxon>Bacilli</taxon>
        <taxon>Bacillales</taxon>
        <taxon>Staphylococcaceae</taxon>
        <taxon>Staphylococcus</taxon>
    </lineage>
</organism>
<gene>
    <name evidence="2" type="ordered locus">SE_1618</name>
</gene>
<proteinExistence type="predicted"/>
<dbReference type="eggNOG" id="COG4709">
    <property type="taxonomic scope" value="Bacteria"/>
</dbReference>
<feature type="transmembrane region" description="Helical" evidence="1">
    <location>
        <begin position="78"/>
        <end position="98"/>
    </location>
</feature>
<dbReference type="AlphaFoldDB" id="A0A0H2VHF5"/>
<keyword evidence="1" id="KW-0472">Membrane</keyword>
<accession>A0A0H2VHF5</accession>
<dbReference type="EMBL" id="AE015929">
    <property type="protein sequence ID" value="AAO05217.1"/>
    <property type="molecule type" value="Genomic_DNA"/>
</dbReference>
<dbReference type="KEGG" id="sep:SE_1618"/>
<dbReference type="OrthoDB" id="2413613at2"/>
<dbReference type="PATRIC" id="fig|176280.10.peg.1583"/>
<evidence type="ECO:0000256" key="1">
    <source>
        <dbReference type="SAM" id="Phobius"/>
    </source>
</evidence>
<dbReference type="RefSeq" id="WP_001830393.1">
    <property type="nucleotide sequence ID" value="NC_004461.1"/>
</dbReference>
<feature type="transmembrane region" description="Helical" evidence="1">
    <location>
        <begin position="105"/>
        <end position="130"/>
    </location>
</feature>
<evidence type="ECO:0000313" key="2">
    <source>
        <dbReference type="EMBL" id="AAO05217.1"/>
    </source>
</evidence>
<evidence type="ECO:0000313" key="3">
    <source>
        <dbReference type="Proteomes" id="UP000001411"/>
    </source>
</evidence>
<keyword evidence="1" id="KW-0812">Transmembrane</keyword>
<dbReference type="GeneID" id="50018282"/>
<dbReference type="Pfam" id="PF22564">
    <property type="entry name" value="HAAS"/>
    <property type="match status" value="1"/>
</dbReference>
<dbReference type="Proteomes" id="UP000001411">
    <property type="component" value="Chromosome"/>
</dbReference>
<evidence type="ECO:0008006" key="4">
    <source>
        <dbReference type="Google" id="ProtNLM"/>
    </source>
</evidence>
<sequence length="185" mass="21162">MDKITFLNELELALDDLPREEKDSIMHKYENLFYEEELKGISESQIIKKLNDPYHISKEVKARSAIHYASYKPTLANIVRAILASLSLGILSLFIILIPVVIIALLILFCFLISICFIFAPFVLLFYSVLHGFENAISNVFFSISFTGLGIMFIVITLKIGEIIHKLILKYLLWYIKTVKGSVKE</sequence>
<feature type="transmembrane region" description="Helical" evidence="1">
    <location>
        <begin position="136"/>
        <end position="158"/>
    </location>
</feature>